<dbReference type="EMBL" id="FO904938">
    <property type="protein sequence ID" value="CDP27137.1"/>
    <property type="molecule type" value="Genomic_DNA"/>
</dbReference>
<organism evidence="2">
    <name type="scientific">Podospora anserina (strain S / ATCC MYA-4624 / DSM 980 / FGSC 10383)</name>
    <name type="common">Pleurage anserina</name>
    <dbReference type="NCBI Taxonomy" id="515849"/>
    <lineage>
        <taxon>Eukaryota</taxon>
        <taxon>Fungi</taxon>
        <taxon>Dikarya</taxon>
        <taxon>Ascomycota</taxon>
        <taxon>Pezizomycotina</taxon>
        <taxon>Sordariomycetes</taxon>
        <taxon>Sordariomycetidae</taxon>
        <taxon>Sordariales</taxon>
        <taxon>Podosporaceae</taxon>
        <taxon>Podospora</taxon>
        <taxon>Podospora anserina</taxon>
    </lineage>
</organism>
<dbReference type="HOGENOM" id="CLU_1046315_0_0_1"/>
<dbReference type="AlphaFoldDB" id="B2B033"/>
<dbReference type="Proteomes" id="UP000001197">
    <property type="component" value="Chromosome 3"/>
</dbReference>
<reference evidence="2 4" key="1">
    <citation type="journal article" date="2008" name="Genome Biol.">
        <title>The genome sequence of the model ascomycete fungus Podospora anserina.</title>
        <authorList>
            <person name="Espagne E."/>
            <person name="Lespinet O."/>
            <person name="Malagnac F."/>
            <person name="Da Silva C."/>
            <person name="Jaillon O."/>
            <person name="Porcel B.M."/>
            <person name="Couloux A."/>
            <person name="Aury J.-M."/>
            <person name="Segurens B."/>
            <person name="Poulain J."/>
            <person name="Anthouard V."/>
            <person name="Grossetete S."/>
            <person name="Khalili H."/>
            <person name="Coppin E."/>
            <person name="Dequard-Chablat M."/>
            <person name="Picard M."/>
            <person name="Contamine V."/>
            <person name="Arnaise S."/>
            <person name="Bourdais A."/>
            <person name="Berteaux-Lecellier V."/>
            <person name="Gautheret D."/>
            <person name="de Vries R.P."/>
            <person name="Battaglia E."/>
            <person name="Coutinho P.M."/>
            <person name="Danchin E.G.J."/>
            <person name="Henrissat B."/>
            <person name="El Khoury R."/>
            <person name="Sainsard-Chanet A."/>
            <person name="Boivin A."/>
            <person name="Pinan-Lucarre B."/>
            <person name="Sellem C.H."/>
            <person name="Debuchy R."/>
            <person name="Wincker P."/>
            <person name="Weissenbach J."/>
            <person name="Silar P."/>
        </authorList>
    </citation>
    <scope>NUCLEOTIDE SEQUENCE [LARGE SCALE GENOMIC DNA]</scope>
    <source>
        <strain evidence="4">S / ATCC MYA-4624 / DSM 980 / FGSC 10383</strain>
        <strain evidence="2">S mat+</strain>
    </source>
</reference>
<evidence type="ECO:0000256" key="1">
    <source>
        <dbReference type="SAM" id="MobiDB-lite"/>
    </source>
</evidence>
<reference evidence="4" key="3">
    <citation type="journal article" date="2014" name="Genetics">
        <title>Maintaining two mating types: Structure of the mating type locus and its role in heterokaryosis in Podospora anserina.</title>
        <authorList>
            <person name="Grognet P."/>
            <person name="Bidard F."/>
            <person name="Kuchly C."/>
            <person name="Tong L.C.H."/>
            <person name="Coppin E."/>
            <person name="Benkhali J.A."/>
            <person name="Couloux A."/>
            <person name="Wincker P."/>
            <person name="Debuchy R."/>
            <person name="Silar P."/>
        </authorList>
    </citation>
    <scope>GENOME REANNOTATION</scope>
    <source>
        <strain evidence="4">S / ATCC MYA-4624 / DSM 980 / FGSC 10383</strain>
    </source>
</reference>
<name>B2B033_PODAN</name>
<evidence type="ECO:0000313" key="4">
    <source>
        <dbReference type="Proteomes" id="UP000001197"/>
    </source>
</evidence>
<keyword evidence="4" id="KW-1185">Reference proteome</keyword>
<dbReference type="KEGG" id="pan:PODANSg6453"/>
<dbReference type="RefSeq" id="XP_001909417.1">
    <property type="nucleotide sequence ID" value="XM_001909382.1"/>
</dbReference>
<feature type="compositionally biased region" description="Low complexity" evidence="1">
    <location>
        <begin position="221"/>
        <end position="235"/>
    </location>
</feature>
<dbReference type="EMBL" id="CU638743">
    <property type="protein sequence ID" value="CAP70550.1"/>
    <property type="molecule type" value="Genomic_DNA"/>
</dbReference>
<dbReference type="GeneID" id="6194277"/>
<reference evidence="3" key="4">
    <citation type="submission" date="2015-04" db="EMBL/GenBank/DDBJ databases">
        <title>Maintaining two mating types: Structure of the mating type locus and its role in heterokaryosis in Podospora anserina.</title>
        <authorList>
            <person name="Grognet P."/>
            <person name="Bidard F."/>
            <person name="Kuchly C."/>
            <person name="Chan Ho Tong L."/>
            <person name="Coppin E."/>
            <person name="Ait Benkhali J."/>
            <person name="Couloux A."/>
            <person name="Wincker P."/>
            <person name="Debuchy R."/>
            <person name="Silar P."/>
        </authorList>
    </citation>
    <scope>NUCLEOTIDE SEQUENCE</scope>
</reference>
<evidence type="ECO:0000313" key="3">
    <source>
        <dbReference type="EMBL" id="CDP27137.1"/>
    </source>
</evidence>
<gene>
    <name evidence="2" type="ORF">PODANS_3_6155</name>
</gene>
<protein>
    <submittedName>
        <fullName evidence="2">Podospora anserina S mat+ genomic DNA chromosome 3, supercontig 2</fullName>
    </submittedName>
</protein>
<sequence length="266" mass="28234">MTGPKVSGIQGKEDATNPFFPMPITTFATSVTTAAPKFSGIVGADCMGLGTASGGALDDNRTLDPAVAATVTPLPYGGFWTIVFENKAEKALQTMHTKNEHNFDSGKPPVPDLTPYRLLGPHRCCGSGQNQEWAGESCGNSPWRNKAWLSEGAIPTSRMSTDSTFLSCAVAMALRLPAVTTISGYRGSPALRKTAKGLVYTLSERMGLRLQAPSGSSPARTKPTPIPTTTKPTPIANASLEPWCAQSAKANLKESSFDDRQLNKED</sequence>
<feature type="region of interest" description="Disordered" evidence="1">
    <location>
        <begin position="209"/>
        <end position="236"/>
    </location>
</feature>
<proteinExistence type="predicted"/>
<reference evidence="2" key="2">
    <citation type="submission" date="2008-07" db="EMBL/GenBank/DDBJ databases">
        <authorList>
            <person name="Genoscope - CEA"/>
        </authorList>
    </citation>
    <scope>NUCLEOTIDE SEQUENCE</scope>
    <source>
        <strain evidence="2">S mat+</strain>
    </source>
</reference>
<dbReference type="VEuPathDB" id="FungiDB:PODANS_3_6155"/>
<accession>B2B033</accession>
<evidence type="ECO:0000313" key="2">
    <source>
        <dbReference type="EMBL" id="CAP70550.1"/>
    </source>
</evidence>